<dbReference type="RefSeq" id="XP_041156517.1">
    <property type="nucleotide sequence ID" value="XM_041296603.1"/>
</dbReference>
<feature type="non-terminal residue" evidence="1">
    <location>
        <position position="82"/>
    </location>
</feature>
<proteinExistence type="predicted"/>
<organism evidence="1 2">
    <name type="scientific">Suillus plorans</name>
    <dbReference type="NCBI Taxonomy" id="116603"/>
    <lineage>
        <taxon>Eukaryota</taxon>
        <taxon>Fungi</taxon>
        <taxon>Dikarya</taxon>
        <taxon>Basidiomycota</taxon>
        <taxon>Agaricomycotina</taxon>
        <taxon>Agaricomycetes</taxon>
        <taxon>Agaricomycetidae</taxon>
        <taxon>Boletales</taxon>
        <taxon>Suillineae</taxon>
        <taxon>Suillaceae</taxon>
        <taxon>Suillus</taxon>
    </lineage>
</organism>
<name>A0A9P7AH98_9AGAM</name>
<evidence type="ECO:0000313" key="2">
    <source>
        <dbReference type="Proteomes" id="UP000719766"/>
    </source>
</evidence>
<comment type="caution">
    <text evidence="1">The sequence shown here is derived from an EMBL/GenBank/DDBJ whole genome shotgun (WGS) entry which is preliminary data.</text>
</comment>
<keyword evidence="2" id="KW-1185">Reference proteome</keyword>
<reference evidence="1" key="1">
    <citation type="journal article" date="2020" name="New Phytol.">
        <title>Comparative genomics reveals dynamic genome evolution in host specialist ectomycorrhizal fungi.</title>
        <authorList>
            <person name="Lofgren L.A."/>
            <person name="Nguyen N.H."/>
            <person name="Vilgalys R."/>
            <person name="Ruytinx J."/>
            <person name="Liao H.L."/>
            <person name="Branco S."/>
            <person name="Kuo A."/>
            <person name="LaButti K."/>
            <person name="Lipzen A."/>
            <person name="Andreopoulos W."/>
            <person name="Pangilinan J."/>
            <person name="Riley R."/>
            <person name="Hundley H."/>
            <person name="Na H."/>
            <person name="Barry K."/>
            <person name="Grigoriev I.V."/>
            <person name="Stajich J.E."/>
            <person name="Kennedy P.G."/>
        </authorList>
    </citation>
    <scope>NUCLEOTIDE SEQUENCE</scope>
    <source>
        <strain evidence="1">S12</strain>
    </source>
</reference>
<dbReference type="AlphaFoldDB" id="A0A9P7AH98"/>
<evidence type="ECO:0000313" key="1">
    <source>
        <dbReference type="EMBL" id="KAG1789445.1"/>
    </source>
</evidence>
<sequence>RLWKDQNALGAHATDLQLAKLQERSNALLRKVEHRCQVQLLYMSMVSRLRTSETTSAEIAREEKMHETNLWLPSELKHTAEL</sequence>
<dbReference type="Proteomes" id="UP000719766">
    <property type="component" value="Unassembled WGS sequence"/>
</dbReference>
<dbReference type="EMBL" id="JABBWE010000059">
    <property type="protein sequence ID" value="KAG1789445.1"/>
    <property type="molecule type" value="Genomic_DNA"/>
</dbReference>
<protein>
    <submittedName>
        <fullName evidence="1">Uncharacterized protein</fullName>
    </submittedName>
</protein>
<accession>A0A9P7AH98</accession>
<feature type="non-terminal residue" evidence="1">
    <location>
        <position position="1"/>
    </location>
</feature>
<gene>
    <name evidence="1" type="ORF">HD556DRAFT_1212984</name>
</gene>
<dbReference type="GeneID" id="64590367"/>